<comment type="caution">
    <text evidence="1">The sequence shown here is derived from an EMBL/GenBank/DDBJ whole genome shotgun (WGS) entry which is preliminary data.</text>
</comment>
<organism evidence="1 2">
    <name type="scientific">Pistacia integerrima</name>
    <dbReference type="NCBI Taxonomy" id="434235"/>
    <lineage>
        <taxon>Eukaryota</taxon>
        <taxon>Viridiplantae</taxon>
        <taxon>Streptophyta</taxon>
        <taxon>Embryophyta</taxon>
        <taxon>Tracheophyta</taxon>
        <taxon>Spermatophyta</taxon>
        <taxon>Magnoliopsida</taxon>
        <taxon>eudicotyledons</taxon>
        <taxon>Gunneridae</taxon>
        <taxon>Pentapetalae</taxon>
        <taxon>rosids</taxon>
        <taxon>malvids</taxon>
        <taxon>Sapindales</taxon>
        <taxon>Anacardiaceae</taxon>
        <taxon>Pistacia</taxon>
    </lineage>
</organism>
<dbReference type="EMBL" id="CM047742">
    <property type="protein sequence ID" value="KAJ0035913.1"/>
    <property type="molecule type" value="Genomic_DNA"/>
</dbReference>
<name>A0ACC0YHL9_9ROSI</name>
<dbReference type="Proteomes" id="UP001163603">
    <property type="component" value="Chromosome 7"/>
</dbReference>
<gene>
    <name evidence="1" type="ORF">Pint_25642</name>
</gene>
<evidence type="ECO:0000313" key="2">
    <source>
        <dbReference type="Proteomes" id="UP001163603"/>
    </source>
</evidence>
<sequence length="429" mass="49239">MLLMYFKPFMDAAGVTTICPSVLVAIEGRRQWANCLVGSFIDKKLPFHIVQSYAMKLWMKYEITEVMMNDKAFFFFKFGTEFEMIQCLEDGPWLFQNRPILLKKWQPAMELSKEAPRVILLWVKLFDVPLEFWNNVGFSIASRVGKSLAMDRVTEDNCRLGSGRIGYARMLVEVDATRKLPEVLNVCTPCDESRLTKMPRPESRVECGDLPKAKAMDNEGFQLVTKKSKGSSEKRDIIGISGTKKSREELVLALEERQIEPPNHHKVSKISTIVEDKETVMEEESEMGNSDVESDKASMAEFIKEGAGISDHNPTVTVFPQYLSMTQKLKALKPCFRALNMKQGNLMHKVAMLRKEVENIQSALDLDPHNRDLREQETVFLGAFREELLDEERLLKQKSKIHWEIERISLDSNEVVEGQDMAKAFVDYY</sequence>
<keyword evidence="2" id="KW-1185">Reference proteome</keyword>
<protein>
    <submittedName>
        <fullName evidence="1">Uncharacterized protein</fullName>
    </submittedName>
</protein>
<reference evidence="2" key="1">
    <citation type="journal article" date="2023" name="G3 (Bethesda)">
        <title>Genome assembly and association tests identify interacting loci associated with vigor, precocity, and sex in interspecific pistachio rootstocks.</title>
        <authorList>
            <person name="Palmer W."/>
            <person name="Jacygrad E."/>
            <person name="Sagayaradj S."/>
            <person name="Cavanaugh K."/>
            <person name="Han R."/>
            <person name="Bertier L."/>
            <person name="Beede B."/>
            <person name="Kafkas S."/>
            <person name="Golino D."/>
            <person name="Preece J."/>
            <person name="Michelmore R."/>
        </authorList>
    </citation>
    <scope>NUCLEOTIDE SEQUENCE [LARGE SCALE GENOMIC DNA]</scope>
</reference>
<evidence type="ECO:0000313" key="1">
    <source>
        <dbReference type="EMBL" id="KAJ0035913.1"/>
    </source>
</evidence>
<proteinExistence type="predicted"/>
<accession>A0ACC0YHL9</accession>